<dbReference type="RefSeq" id="WP_076473836.1">
    <property type="nucleotide sequence ID" value="NZ_FTNF01000030.1"/>
</dbReference>
<dbReference type="OrthoDB" id="4311033at2"/>
<evidence type="ECO:0000313" key="2">
    <source>
        <dbReference type="Proteomes" id="UP000186004"/>
    </source>
</evidence>
<dbReference type="InterPro" id="IPR023401">
    <property type="entry name" value="ODC_N"/>
</dbReference>
<dbReference type="PANTHER" id="PTHR13812:SF19">
    <property type="entry name" value="KETIMINE REDUCTASE MU-CRYSTALLIN"/>
    <property type="match status" value="1"/>
</dbReference>
<name>A0A1N7F5E3_9ACTN</name>
<keyword evidence="2" id="KW-1185">Reference proteome</keyword>
<evidence type="ECO:0000313" key="1">
    <source>
        <dbReference type="EMBL" id="SIR95558.1"/>
    </source>
</evidence>
<dbReference type="PIRSF" id="PIRSF001439">
    <property type="entry name" value="CryM"/>
    <property type="match status" value="1"/>
</dbReference>
<dbReference type="Proteomes" id="UP000186004">
    <property type="component" value="Unassembled WGS sequence"/>
</dbReference>
<dbReference type="GO" id="GO:0005737">
    <property type="term" value="C:cytoplasm"/>
    <property type="evidence" value="ECO:0007669"/>
    <property type="project" value="TreeGrafter"/>
</dbReference>
<dbReference type="Gene3D" id="3.40.50.720">
    <property type="entry name" value="NAD(P)-binding Rossmann-like Domain"/>
    <property type="match status" value="1"/>
</dbReference>
<sequence length="314" mass="32599">MTATLPYLDDADVFGLVPFADAVAALAKALSGGLDPQASLQRSIHDVEHGQLLLMPAETATAVGVKLSTVAPGNSGRGLPRIQALYVLYDRVTLTPVALLDGTALTTLRTPAVSAVAVDHLAAPGARHLVVLGSGPQAWGHVQALRAVRSLSDVTVVGRDPDRAAALVARVRGSGLDARVGSHDDVADADVVVCATTARQPLFDGRRLRPGTCAVAVGSHEPDARELDDVTIGAAERVVVESRGVALREAGDIIQAVRAGAVGEDSLIELRDAVRLAPTTGSSVFKSVGMGWQDLVVADLAHQRWTEQGHASRA</sequence>
<dbReference type="SUPFAM" id="SSF51735">
    <property type="entry name" value="NAD(P)-binding Rossmann-fold domains"/>
    <property type="match status" value="1"/>
</dbReference>
<protein>
    <submittedName>
        <fullName evidence="1">Ornithine cyclodeaminase</fullName>
    </submittedName>
</protein>
<dbReference type="Gene3D" id="3.30.1780.10">
    <property type="entry name" value="ornithine cyclodeaminase, domain 1"/>
    <property type="match status" value="1"/>
</dbReference>
<dbReference type="InterPro" id="IPR003462">
    <property type="entry name" value="ODC_Mu_crystall"/>
</dbReference>
<dbReference type="Pfam" id="PF02423">
    <property type="entry name" value="OCD_Mu_crystall"/>
    <property type="match status" value="1"/>
</dbReference>
<dbReference type="InterPro" id="IPR036291">
    <property type="entry name" value="NAD(P)-bd_dom_sf"/>
</dbReference>
<dbReference type="EMBL" id="FTNF01000030">
    <property type="protein sequence ID" value="SIR95558.1"/>
    <property type="molecule type" value="Genomic_DNA"/>
</dbReference>
<dbReference type="AlphaFoldDB" id="A0A1N7F5E3"/>
<dbReference type="STRING" id="1198245.SAMN05444858_13063"/>
<dbReference type="PANTHER" id="PTHR13812">
    <property type="entry name" value="KETIMINE REDUCTASE MU-CRYSTALLIN"/>
    <property type="match status" value="1"/>
</dbReference>
<gene>
    <name evidence="1" type="ORF">SAMN05444858_13063</name>
</gene>
<organism evidence="1 2">
    <name type="scientific">Micromonospora avicenniae</name>
    <dbReference type="NCBI Taxonomy" id="1198245"/>
    <lineage>
        <taxon>Bacteria</taxon>
        <taxon>Bacillati</taxon>
        <taxon>Actinomycetota</taxon>
        <taxon>Actinomycetes</taxon>
        <taxon>Micromonosporales</taxon>
        <taxon>Micromonosporaceae</taxon>
        <taxon>Micromonospora</taxon>
    </lineage>
</organism>
<reference evidence="1 2" key="1">
    <citation type="submission" date="2017-01" db="EMBL/GenBank/DDBJ databases">
        <authorList>
            <person name="Mah S.A."/>
            <person name="Swanson W.J."/>
            <person name="Moy G.W."/>
            <person name="Vacquier V.D."/>
        </authorList>
    </citation>
    <scope>NUCLEOTIDE SEQUENCE [LARGE SCALE GENOMIC DNA]</scope>
    <source>
        <strain evidence="1 2">DSM 45758</strain>
    </source>
</reference>
<proteinExistence type="predicted"/>
<accession>A0A1N7F5E3</accession>